<feature type="binding site" evidence="3">
    <location>
        <position position="118"/>
    </location>
    <ligand>
        <name>a divalent metal cation</name>
        <dbReference type="ChEBI" id="CHEBI:60240"/>
    </ligand>
</feature>
<dbReference type="RefSeq" id="WP_129606822.1">
    <property type="nucleotide sequence ID" value="NZ_CP035544.1"/>
</dbReference>
<dbReference type="AlphaFoldDB" id="A0A411ED78"/>
<dbReference type="PANTHER" id="PTHR37302:SF3">
    <property type="entry name" value="DAMAGE-INDUCIBLE PROTEIN DINB"/>
    <property type="match status" value="1"/>
</dbReference>
<gene>
    <name evidence="4" type="ORF">EQY75_13865</name>
</gene>
<dbReference type="InterPro" id="IPR007837">
    <property type="entry name" value="DinB"/>
</dbReference>
<evidence type="ECO:0000313" key="5">
    <source>
        <dbReference type="Proteomes" id="UP000290889"/>
    </source>
</evidence>
<dbReference type="EMBL" id="CP035544">
    <property type="protein sequence ID" value="QBA65520.1"/>
    <property type="molecule type" value="Genomic_DNA"/>
</dbReference>
<keyword evidence="5" id="KW-1185">Reference proteome</keyword>
<dbReference type="Proteomes" id="UP000290889">
    <property type="component" value="Chromosome"/>
</dbReference>
<dbReference type="Pfam" id="PF05163">
    <property type="entry name" value="DinB"/>
    <property type="match status" value="1"/>
</dbReference>
<dbReference type="PANTHER" id="PTHR37302">
    <property type="entry name" value="SLR1116 PROTEIN"/>
    <property type="match status" value="1"/>
</dbReference>
<name>A0A411ED78_9FLAO</name>
<protein>
    <submittedName>
        <fullName evidence="4">Damage-inducible protein DinB</fullName>
    </submittedName>
</protein>
<dbReference type="SUPFAM" id="SSF109854">
    <property type="entry name" value="DinB/YfiT-like putative metalloenzymes"/>
    <property type="match status" value="1"/>
</dbReference>
<accession>A0A411ED78</accession>
<feature type="binding site" evidence="3">
    <location>
        <position position="39"/>
    </location>
    <ligand>
        <name>a divalent metal cation</name>
        <dbReference type="ChEBI" id="CHEBI:60240"/>
    </ligand>
</feature>
<sequence length="147" mass="17669">MEEFFNELFDYNFFSNKQLIEACRNLEEVPKESIRLFSHILNAHQIWNARIIGAQPDFGVWDEHPLESWEDIHYENQRNTFEIITNSDDYEARIDYQNSEGRLFTNTIQDMLFHIINHSTHHRAQILANFRAKGLEPVSLDYVFYKR</sequence>
<dbReference type="InterPro" id="IPR034660">
    <property type="entry name" value="DinB/YfiT-like"/>
</dbReference>
<evidence type="ECO:0000313" key="4">
    <source>
        <dbReference type="EMBL" id="QBA65520.1"/>
    </source>
</evidence>
<dbReference type="KEGG" id="mur:EQY75_13865"/>
<feature type="binding site" evidence="3">
    <location>
        <position position="122"/>
    </location>
    <ligand>
        <name>a divalent metal cation</name>
        <dbReference type="ChEBI" id="CHEBI:60240"/>
    </ligand>
</feature>
<proteinExistence type="inferred from homology"/>
<evidence type="ECO:0000256" key="2">
    <source>
        <dbReference type="ARBA" id="ARBA00022723"/>
    </source>
</evidence>
<organism evidence="4 5">
    <name type="scientific">Muriicola soli</name>
    <dbReference type="NCBI Taxonomy" id="2507538"/>
    <lineage>
        <taxon>Bacteria</taxon>
        <taxon>Pseudomonadati</taxon>
        <taxon>Bacteroidota</taxon>
        <taxon>Flavobacteriia</taxon>
        <taxon>Flavobacteriales</taxon>
        <taxon>Flavobacteriaceae</taxon>
        <taxon>Muriicola</taxon>
    </lineage>
</organism>
<dbReference type="OrthoDB" id="9811413at2"/>
<keyword evidence="2 3" id="KW-0479">Metal-binding</keyword>
<comment type="similarity">
    <text evidence="1">Belongs to the DinB family.</text>
</comment>
<dbReference type="GO" id="GO:0046872">
    <property type="term" value="F:metal ion binding"/>
    <property type="evidence" value="ECO:0007669"/>
    <property type="project" value="UniProtKB-KW"/>
</dbReference>
<evidence type="ECO:0000256" key="1">
    <source>
        <dbReference type="ARBA" id="ARBA00008635"/>
    </source>
</evidence>
<reference evidence="4 5" key="1">
    <citation type="submission" date="2019-01" db="EMBL/GenBank/DDBJ databases">
        <title>Muriicola soli sp. nov., isolated from soil.</title>
        <authorList>
            <person name="Kang H.J."/>
            <person name="Kim S.B."/>
        </authorList>
    </citation>
    <scope>NUCLEOTIDE SEQUENCE [LARGE SCALE GENOMIC DNA]</scope>
    <source>
        <strain evidence="4 5">MMS17-SY002</strain>
    </source>
</reference>
<dbReference type="Gene3D" id="1.20.120.450">
    <property type="entry name" value="dinb family like domain"/>
    <property type="match status" value="1"/>
</dbReference>
<evidence type="ECO:0000256" key="3">
    <source>
        <dbReference type="PIRSR" id="PIRSR607837-1"/>
    </source>
</evidence>